<evidence type="ECO:0000256" key="3">
    <source>
        <dbReference type="ARBA" id="ARBA00022840"/>
    </source>
</evidence>
<dbReference type="PANTHER" id="PTHR30258:SF1">
    <property type="entry name" value="PROTEIN TRANSPORT PROTEIN HOFB HOMOLOG"/>
    <property type="match status" value="1"/>
</dbReference>
<protein>
    <submittedName>
        <fullName evidence="5">Type II/IV secretion system protein</fullName>
    </submittedName>
</protein>
<accession>A0ABS1CA32</accession>
<dbReference type="PANTHER" id="PTHR30258">
    <property type="entry name" value="TYPE II SECRETION SYSTEM PROTEIN GSPE-RELATED"/>
    <property type="match status" value="1"/>
</dbReference>
<dbReference type="CDD" id="cd01129">
    <property type="entry name" value="PulE-GspE-like"/>
    <property type="match status" value="1"/>
</dbReference>
<comment type="caution">
    <text evidence="5">The sequence shown here is derived from an EMBL/GenBank/DDBJ whole genome shotgun (WGS) entry which is preliminary data.</text>
</comment>
<sequence length="400" mass="45338">MKKIFVDKVENVEDFVNTVISVAIENNASDIHFEPREDAFYIRYRIDGELIDIYKVSSFNAPIIISRIKIISKMDITIKRMPQDGRLDFNFNENSVDIRVASVPVILGEKIVMRILNSGNFKIDIDNLGLYEEEKYLIENIIKSPNGVLIISGPTGSGKSSTLYSFVKKLQKESINIITLEDPVEVRISGINQININQALGLDFATGLRAMLRQDFEVGLVGEMRDRETANIALRAGITGHLIFTTLHTADTVSAIIRLLNLGIENYVISSGVIAILSQRLVRKLCPKCKVKRALTEFEKENFKKNGLEIPKYIYDKCGCEDCNSGYIGRTLILEHLILDDEIKEIINENCNSVRLYEYFRKNGNESLYKNGLRKIADGITSFEEVNKILFSLGEFENEF</sequence>
<evidence type="ECO:0000313" key="6">
    <source>
        <dbReference type="Proteomes" id="UP000823123"/>
    </source>
</evidence>
<dbReference type="Gene3D" id="3.40.50.300">
    <property type="entry name" value="P-loop containing nucleotide triphosphate hydrolases"/>
    <property type="match status" value="1"/>
</dbReference>
<dbReference type="RefSeq" id="WP_201275841.1">
    <property type="nucleotide sequence ID" value="NZ_JACVDA010000018.1"/>
</dbReference>
<dbReference type="Proteomes" id="UP000823123">
    <property type="component" value="Unassembled WGS sequence"/>
</dbReference>
<evidence type="ECO:0000259" key="4">
    <source>
        <dbReference type="Pfam" id="PF00437"/>
    </source>
</evidence>
<organism evidence="5 6">
    <name type="scientific">Parvimonas parva</name>
    <dbReference type="NCBI Taxonomy" id="2769485"/>
    <lineage>
        <taxon>Bacteria</taxon>
        <taxon>Bacillati</taxon>
        <taxon>Bacillota</taxon>
        <taxon>Tissierellia</taxon>
        <taxon>Tissierellales</taxon>
        <taxon>Peptoniphilaceae</taxon>
        <taxon>Parvimonas</taxon>
    </lineage>
</organism>
<feature type="domain" description="Bacterial type II secretion system protein E" evidence="4">
    <location>
        <begin position="10"/>
        <end position="387"/>
    </location>
</feature>
<evidence type="ECO:0000256" key="2">
    <source>
        <dbReference type="ARBA" id="ARBA00022741"/>
    </source>
</evidence>
<name>A0ABS1CA32_9FIRM</name>
<dbReference type="Pfam" id="PF00437">
    <property type="entry name" value="T2SSE"/>
    <property type="match status" value="1"/>
</dbReference>
<keyword evidence="6" id="KW-1185">Reference proteome</keyword>
<reference evidence="5 6" key="1">
    <citation type="submission" date="2020-09" db="EMBL/GenBank/DDBJ databases">
        <title>Parvimonas S3374 sp. nov.</title>
        <authorList>
            <person name="Buhl M."/>
        </authorList>
    </citation>
    <scope>NUCLEOTIDE SEQUENCE [LARGE SCALE GENOMIC DNA]</scope>
    <source>
        <strain evidence="5 6">S3374</strain>
    </source>
</reference>
<evidence type="ECO:0000256" key="1">
    <source>
        <dbReference type="ARBA" id="ARBA00006611"/>
    </source>
</evidence>
<dbReference type="InterPro" id="IPR001482">
    <property type="entry name" value="T2SS/T4SS_dom"/>
</dbReference>
<dbReference type="SUPFAM" id="SSF52540">
    <property type="entry name" value="P-loop containing nucleoside triphosphate hydrolases"/>
    <property type="match status" value="1"/>
</dbReference>
<dbReference type="InterPro" id="IPR027417">
    <property type="entry name" value="P-loop_NTPase"/>
</dbReference>
<evidence type="ECO:0000313" key="5">
    <source>
        <dbReference type="EMBL" id="MBK1468969.1"/>
    </source>
</evidence>
<dbReference type="EMBL" id="JACVDA010000018">
    <property type="protein sequence ID" value="MBK1468969.1"/>
    <property type="molecule type" value="Genomic_DNA"/>
</dbReference>
<comment type="similarity">
    <text evidence="1">Belongs to the GSP E family.</text>
</comment>
<gene>
    <name evidence="5" type="ORF">IBJ83_06525</name>
</gene>
<proteinExistence type="inferred from homology"/>
<dbReference type="Gene3D" id="3.30.450.90">
    <property type="match status" value="1"/>
</dbReference>
<keyword evidence="2" id="KW-0547">Nucleotide-binding</keyword>
<keyword evidence="3" id="KW-0067">ATP-binding</keyword>